<dbReference type="EMBL" id="BBNU01000010">
    <property type="protein sequence ID" value="GAL80410.1"/>
    <property type="molecule type" value="Genomic_DNA"/>
</dbReference>
<protein>
    <recommendedName>
        <fullName evidence="7">Gas vesicle protein</fullName>
    </recommendedName>
</protein>
<sequence length="109" mass="11542">MNNNGNTFLGVLAGTAIGAALGILFAPDKGSATRKRIAEQAESAKESITETTLDIRDKAASTVASKRETLDTQLNNIVSDASHKAEDVISTLETKLADLKAKNKKLQKS</sequence>
<dbReference type="Proteomes" id="UP000029644">
    <property type="component" value="Unassembled WGS sequence"/>
</dbReference>
<name>A0A090WTH4_9FLAO</name>
<evidence type="ECO:0000256" key="1">
    <source>
        <dbReference type="SAM" id="Coils"/>
    </source>
</evidence>
<dbReference type="STRING" id="221126.SAMN04489722_10157"/>
<keyword evidence="2" id="KW-0472">Membrane</keyword>
<evidence type="ECO:0000313" key="6">
    <source>
        <dbReference type="Proteomes" id="UP000029644"/>
    </source>
</evidence>
<reference evidence="4 6" key="1">
    <citation type="journal article" date="2014" name="Genome Announc.">
        <title>Draft Genome Sequences of Marine Flavobacterium Algibacter lectus Strains SS8 and NR4.</title>
        <authorList>
            <person name="Takatani N."/>
            <person name="Nakanishi M."/>
            <person name="Meirelles P."/>
            <person name="Mino S."/>
            <person name="Suda W."/>
            <person name="Oshima K."/>
            <person name="Hattori M."/>
            <person name="Ohkuma M."/>
            <person name="Hosokawa M."/>
            <person name="Miyashita K."/>
            <person name="Thompson F.L."/>
            <person name="Niwa A."/>
            <person name="Sawabe T."/>
            <person name="Sawabe T."/>
        </authorList>
    </citation>
    <scope>NUCLEOTIDE SEQUENCE [LARGE SCALE GENOMIC DNA]</scope>
    <source>
        <strain evidence="4">JCM 19274</strain>
        <strain evidence="3 6">JCM 19300</strain>
    </source>
</reference>
<evidence type="ECO:0000313" key="3">
    <source>
        <dbReference type="EMBL" id="GAL61517.1"/>
    </source>
</evidence>
<accession>A0A090WTH4</accession>
<evidence type="ECO:0000256" key="2">
    <source>
        <dbReference type="SAM" id="Phobius"/>
    </source>
</evidence>
<comment type="caution">
    <text evidence="4">The sequence shown here is derived from an EMBL/GenBank/DDBJ whole genome shotgun (WGS) entry which is preliminary data.</text>
</comment>
<dbReference type="Gene3D" id="1.20.120.20">
    <property type="entry name" value="Apolipoprotein"/>
    <property type="match status" value="1"/>
</dbReference>
<dbReference type="RefSeq" id="WP_042498659.1">
    <property type="nucleotide sequence ID" value="NZ_BBNQ01000003.1"/>
</dbReference>
<dbReference type="AlphaFoldDB" id="A0A090WTH4"/>
<dbReference type="Pfam" id="PF12732">
    <property type="entry name" value="YtxH"/>
    <property type="match status" value="1"/>
</dbReference>
<dbReference type="PANTHER" id="PTHR35792:SF2">
    <property type="entry name" value="GENERAL STRESS PROTEIN"/>
    <property type="match status" value="1"/>
</dbReference>
<dbReference type="InterPro" id="IPR052928">
    <property type="entry name" value="Desiccation-related_membrane"/>
</dbReference>
<dbReference type="EMBL" id="BBNQ01000003">
    <property type="protein sequence ID" value="GAL61517.1"/>
    <property type="molecule type" value="Genomic_DNA"/>
</dbReference>
<dbReference type="InterPro" id="IPR024623">
    <property type="entry name" value="YtxH"/>
</dbReference>
<gene>
    <name evidence="4" type="ORF">JCM19274_700</name>
    <name evidence="3" type="ORF">JCM19300_1340</name>
</gene>
<keyword evidence="1" id="KW-0175">Coiled coil</keyword>
<evidence type="ECO:0008006" key="7">
    <source>
        <dbReference type="Google" id="ProtNLM"/>
    </source>
</evidence>
<feature type="coiled-coil region" evidence="1">
    <location>
        <begin position="82"/>
        <end position="109"/>
    </location>
</feature>
<evidence type="ECO:0000313" key="4">
    <source>
        <dbReference type="EMBL" id="GAL80410.1"/>
    </source>
</evidence>
<evidence type="ECO:0000313" key="5">
    <source>
        <dbReference type="Proteomes" id="UP000029643"/>
    </source>
</evidence>
<feature type="transmembrane region" description="Helical" evidence="2">
    <location>
        <begin position="6"/>
        <end position="26"/>
    </location>
</feature>
<dbReference type="OrthoDB" id="598035at2"/>
<proteinExistence type="predicted"/>
<keyword evidence="2" id="KW-1133">Transmembrane helix</keyword>
<organism evidence="4 5">
    <name type="scientific">Algibacter lectus</name>
    <dbReference type="NCBI Taxonomy" id="221126"/>
    <lineage>
        <taxon>Bacteria</taxon>
        <taxon>Pseudomonadati</taxon>
        <taxon>Bacteroidota</taxon>
        <taxon>Flavobacteriia</taxon>
        <taxon>Flavobacteriales</taxon>
        <taxon>Flavobacteriaceae</taxon>
        <taxon>Algibacter</taxon>
    </lineage>
</organism>
<dbReference type="PANTHER" id="PTHR35792">
    <property type="entry name" value="GENERAL STRESS PROTEIN"/>
    <property type="match status" value="1"/>
</dbReference>
<dbReference type="Proteomes" id="UP000029643">
    <property type="component" value="Unassembled WGS sequence"/>
</dbReference>
<keyword evidence="2" id="KW-0812">Transmembrane</keyword>